<sequence length="39" mass="4684">MFTECFIWLVLKSNSKPIQKNKLYKIFHLVNGINVTFMH</sequence>
<reference evidence="1" key="1">
    <citation type="submission" date="2014-11" db="EMBL/GenBank/DDBJ databases">
        <authorList>
            <person name="Amaro Gonzalez C."/>
        </authorList>
    </citation>
    <scope>NUCLEOTIDE SEQUENCE</scope>
</reference>
<proteinExistence type="predicted"/>
<dbReference type="AlphaFoldDB" id="A0A0E9V242"/>
<organism evidence="1">
    <name type="scientific">Anguilla anguilla</name>
    <name type="common">European freshwater eel</name>
    <name type="synonym">Muraena anguilla</name>
    <dbReference type="NCBI Taxonomy" id="7936"/>
    <lineage>
        <taxon>Eukaryota</taxon>
        <taxon>Metazoa</taxon>
        <taxon>Chordata</taxon>
        <taxon>Craniata</taxon>
        <taxon>Vertebrata</taxon>
        <taxon>Euteleostomi</taxon>
        <taxon>Actinopterygii</taxon>
        <taxon>Neopterygii</taxon>
        <taxon>Teleostei</taxon>
        <taxon>Anguilliformes</taxon>
        <taxon>Anguillidae</taxon>
        <taxon>Anguilla</taxon>
    </lineage>
</organism>
<dbReference type="EMBL" id="GBXM01037284">
    <property type="protein sequence ID" value="JAH71293.1"/>
    <property type="molecule type" value="Transcribed_RNA"/>
</dbReference>
<accession>A0A0E9V242</accession>
<evidence type="ECO:0000313" key="1">
    <source>
        <dbReference type="EMBL" id="JAH71293.1"/>
    </source>
</evidence>
<protein>
    <submittedName>
        <fullName evidence="1">Uncharacterized protein</fullName>
    </submittedName>
</protein>
<name>A0A0E9V242_ANGAN</name>
<reference evidence="1" key="2">
    <citation type="journal article" date="2015" name="Fish Shellfish Immunol.">
        <title>Early steps in the European eel (Anguilla anguilla)-Vibrio vulnificus interaction in the gills: Role of the RtxA13 toxin.</title>
        <authorList>
            <person name="Callol A."/>
            <person name="Pajuelo D."/>
            <person name="Ebbesson L."/>
            <person name="Teles M."/>
            <person name="MacKenzie S."/>
            <person name="Amaro C."/>
        </authorList>
    </citation>
    <scope>NUCLEOTIDE SEQUENCE</scope>
</reference>